<evidence type="ECO:0000313" key="3">
    <source>
        <dbReference type="EMBL" id="EEF30333.1"/>
    </source>
</evidence>
<dbReference type="NCBIfam" id="TIGR00756">
    <property type="entry name" value="PPR"/>
    <property type="match status" value="5"/>
</dbReference>
<dbReference type="InterPro" id="IPR002885">
    <property type="entry name" value="PPR_rpt"/>
</dbReference>
<dbReference type="EMBL" id="EQ974333">
    <property type="protein sequence ID" value="EEF30333.1"/>
    <property type="molecule type" value="Genomic_DNA"/>
</dbReference>
<protein>
    <submittedName>
        <fullName evidence="3">Pentatricopeptide repeat-containing protein, putative</fullName>
    </submittedName>
</protein>
<dbReference type="Gene3D" id="1.25.40.10">
    <property type="entry name" value="Tetratricopeptide repeat domain"/>
    <property type="match status" value="5"/>
</dbReference>
<dbReference type="InParanoid" id="B9T1C4"/>
<evidence type="ECO:0000313" key="4">
    <source>
        <dbReference type="Proteomes" id="UP000008311"/>
    </source>
</evidence>
<dbReference type="Pfam" id="PF13041">
    <property type="entry name" value="PPR_2"/>
    <property type="match status" value="3"/>
</dbReference>
<dbReference type="InterPro" id="IPR046960">
    <property type="entry name" value="PPR_At4g14850-like_plant"/>
</dbReference>
<organism evidence="3 4">
    <name type="scientific">Ricinus communis</name>
    <name type="common">Castor bean</name>
    <dbReference type="NCBI Taxonomy" id="3988"/>
    <lineage>
        <taxon>Eukaryota</taxon>
        <taxon>Viridiplantae</taxon>
        <taxon>Streptophyta</taxon>
        <taxon>Embryophyta</taxon>
        <taxon>Tracheophyta</taxon>
        <taxon>Spermatophyta</taxon>
        <taxon>Magnoliopsida</taxon>
        <taxon>eudicotyledons</taxon>
        <taxon>Gunneridae</taxon>
        <taxon>Pentapetalae</taxon>
        <taxon>rosids</taxon>
        <taxon>fabids</taxon>
        <taxon>Malpighiales</taxon>
        <taxon>Euphorbiaceae</taxon>
        <taxon>Acalyphoideae</taxon>
        <taxon>Acalypheae</taxon>
        <taxon>Ricinus</taxon>
    </lineage>
</organism>
<evidence type="ECO:0000256" key="2">
    <source>
        <dbReference type="PROSITE-ProRule" id="PRU00708"/>
    </source>
</evidence>
<evidence type="ECO:0000256" key="1">
    <source>
        <dbReference type="ARBA" id="ARBA00022737"/>
    </source>
</evidence>
<dbReference type="InterPro" id="IPR011990">
    <property type="entry name" value="TPR-like_helical_dom_sf"/>
</dbReference>
<dbReference type="eggNOG" id="KOG4197">
    <property type="taxonomic scope" value="Eukaryota"/>
</dbReference>
<dbReference type="FunFam" id="1.25.40.10:FF:000344">
    <property type="entry name" value="Pentatricopeptide repeat-containing protein"/>
    <property type="match status" value="1"/>
</dbReference>
<feature type="repeat" description="PPR" evidence="2">
    <location>
        <begin position="103"/>
        <end position="137"/>
    </location>
</feature>
<dbReference type="FunFam" id="1.25.40.10:FF:000968">
    <property type="entry name" value="Pentatricopeptide repeat-containing protein, mitochondrial"/>
    <property type="match status" value="1"/>
</dbReference>
<dbReference type="PROSITE" id="PS51375">
    <property type="entry name" value="PPR"/>
    <property type="match status" value="5"/>
</dbReference>
<keyword evidence="4" id="KW-1185">Reference proteome</keyword>
<dbReference type="Proteomes" id="UP000008311">
    <property type="component" value="Unassembled WGS sequence"/>
</dbReference>
<dbReference type="Pfam" id="PF01535">
    <property type="entry name" value="PPR"/>
    <property type="match status" value="4"/>
</dbReference>
<accession>B9T1C4</accession>
<sequence>MTINLFNSQIREAVNQNCAHKAISLFRQLKQKGIEPNNFTFPFILKACAKLSNLHYSQVIHTHVIKSPFYSNVFVQTALLDMCVKCHQLDIAYNVFVKMPKRDVTSWNAMLLGFAQLGFSERVFCMFREMRFAGVFPDSVTLMGVSGAISCMKDLELAKSVHSFGIRIGIHNDVSVANTWISLYAKCYDLAMAESVFNGIEVGLRSVVSWNSMIAGYAYLEKRIDALNSYKRMLHDGFMPDISTIVTLLSSCLQPEAVRQGMQVHSHGIRFGCDSEIHVANTLISMYSKFGDVYSARCLFDSMCNRSCVTWTSMISGYAEKGNMDEALKLFNAMEAAGEKPDLVTVLSVISGCGQTGILEVGKWIHVYADSNCLKHNVVVCNALIDMYAKCGSIDDAWDLFNTMPDRTVVTWTTMIAGCALNGLFKESLDLFYQMIDFGLKPNHEEEFLPHPAVSPGCELEASINLNM</sequence>
<dbReference type="PANTHER" id="PTHR24015:SF1993">
    <property type="entry name" value="PENTATRICOPEPTIDE REPEAT-CONTAINING PROTEIN"/>
    <property type="match status" value="1"/>
</dbReference>
<reference evidence="4" key="1">
    <citation type="journal article" date="2010" name="Nat. Biotechnol.">
        <title>Draft genome sequence of the oilseed species Ricinus communis.</title>
        <authorList>
            <person name="Chan A.P."/>
            <person name="Crabtree J."/>
            <person name="Zhao Q."/>
            <person name="Lorenzi H."/>
            <person name="Orvis J."/>
            <person name="Puiu D."/>
            <person name="Melake-Berhan A."/>
            <person name="Jones K.M."/>
            <person name="Redman J."/>
            <person name="Chen G."/>
            <person name="Cahoon E.B."/>
            <person name="Gedil M."/>
            <person name="Stanke M."/>
            <person name="Haas B.J."/>
            <person name="Wortman J.R."/>
            <person name="Fraser-Liggett C.M."/>
            <person name="Ravel J."/>
            <person name="Rabinowicz P.D."/>
        </authorList>
    </citation>
    <scope>NUCLEOTIDE SEQUENCE [LARGE SCALE GENOMIC DNA]</scope>
    <source>
        <strain evidence="4">cv. Hale</strain>
    </source>
</reference>
<feature type="repeat" description="PPR" evidence="2">
    <location>
        <begin position="307"/>
        <end position="341"/>
    </location>
</feature>
<dbReference type="FunFam" id="1.25.40.10:FF:000285">
    <property type="entry name" value="Pentatricopeptide repeat-containing protein, chloroplastic"/>
    <property type="match status" value="1"/>
</dbReference>
<dbReference type="FunCoup" id="B9T1C4">
    <property type="interactions" value="1"/>
</dbReference>
<feature type="repeat" description="PPR" evidence="2">
    <location>
        <begin position="206"/>
        <end position="240"/>
    </location>
</feature>
<name>B9T1C4_RICCO</name>
<feature type="repeat" description="PPR" evidence="2">
    <location>
        <begin position="377"/>
        <end position="407"/>
    </location>
</feature>
<keyword evidence="1" id="KW-0677">Repeat</keyword>
<feature type="repeat" description="PPR" evidence="2">
    <location>
        <begin position="408"/>
        <end position="442"/>
    </location>
</feature>
<dbReference type="GO" id="GO:0003723">
    <property type="term" value="F:RNA binding"/>
    <property type="evidence" value="ECO:0007669"/>
    <property type="project" value="InterPro"/>
</dbReference>
<proteinExistence type="predicted"/>
<gene>
    <name evidence="3" type="ORF">RCOM_0193310</name>
</gene>
<dbReference type="GO" id="GO:0009451">
    <property type="term" value="P:RNA modification"/>
    <property type="evidence" value="ECO:0007669"/>
    <property type="project" value="InterPro"/>
</dbReference>
<dbReference type="AlphaFoldDB" id="B9T1C4"/>
<dbReference type="PANTHER" id="PTHR24015">
    <property type="entry name" value="OS07G0578800 PROTEIN-RELATED"/>
    <property type="match status" value="1"/>
</dbReference>